<dbReference type="EMBL" id="BMRB01000002">
    <property type="protein sequence ID" value="GGS28996.1"/>
    <property type="molecule type" value="Genomic_DNA"/>
</dbReference>
<name>A0A918GCS3_9PSEU</name>
<feature type="compositionally biased region" description="Acidic residues" evidence="1">
    <location>
        <begin position="429"/>
        <end position="444"/>
    </location>
</feature>
<dbReference type="Proteomes" id="UP000660680">
    <property type="component" value="Unassembled WGS sequence"/>
</dbReference>
<dbReference type="Pfam" id="PF10923">
    <property type="entry name" value="BrxC_BrxD"/>
    <property type="match status" value="1"/>
</dbReference>
<evidence type="ECO:0000313" key="3">
    <source>
        <dbReference type="Proteomes" id="UP000660680"/>
    </source>
</evidence>
<accession>A0A918GCS3</accession>
<dbReference type="InterPro" id="IPR021228">
    <property type="entry name" value="BrxD"/>
</dbReference>
<proteinExistence type="predicted"/>
<reference evidence="2" key="1">
    <citation type="journal article" date="2014" name="Int. J. Syst. Evol. Microbiol.">
        <title>Complete genome sequence of Corynebacterium casei LMG S-19264T (=DSM 44701T), isolated from a smear-ripened cheese.</title>
        <authorList>
            <consortium name="US DOE Joint Genome Institute (JGI-PGF)"/>
            <person name="Walter F."/>
            <person name="Albersmeier A."/>
            <person name="Kalinowski J."/>
            <person name="Ruckert C."/>
        </authorList>
    </citation>
    <scope>NUCLEOTIDE SEQUENCE</scope>
    <source>
        <strain evidence="2">JCM 3276</strain>
    </source>
</reference>
<comment type="caution">
    <text evidence="2">The sequence shown here is derived from an EMBL/GenBank/DDBJ whole genome shotgun (WGS) entry which is preliminary data.</text>
</comment>
<dbReference type="AlphaFoldDB" id="A0A918GCS3"/>
<feature type="region of interest" description="Disordered" evidence="1">
    <location>
        <begin position="419"/>
        <end position="444"/>
    </location>
</feature>
<protein>
    <submittedName>
        <fullName evidence="2">DUF2791 domain-containing protein</fullName>
    </submittedName>
</protein>
<keyword evidence="3" id="KW-1185">Reference proteome</keyword>
<evidence type="ECO:0000256" key="1">
    <source>
        <dbReference type="SAM" id="MobiDB-lite"/>
    </source>
</evidence>
<sequence>MTGSTTRLRPRDRDAILSALRTGVVPRAGFQHIQVGRAAEITAMSADVDRIADGGSSVRFVIGEYGAGKTFFLNLVRSIAAERKLVTTSADLTPDRRLHASGGQARSLYAELMRNMSTRSSPEGGALAGIVERFITSAVKEAAATGSTPAAVISGKLDVLSEGVGGYDFAQVVTAYWRGHDTGDDVLKNAAVRWLRGEYATRTDARAALGVRTIVDDANFYDQLKLMAGFVRLAGYTGLLVCLDEMVNLYKLAHTGARNSNYEQVLRIVNDCLQGSVAGLGVCFGGTPELLMDTRRGLYSYEALRSRLAENSFAVGGLVDFSGPVLRLAGLTPEDMYVLLERLRTVFAAGDPQAYLVPDEALVAFMEHCSQRIGDAYFRTPRNTIKEFVNLLSVLEQNPGADWRDLIGSVDVRVEENPDLEPLAPEAEAAAEADSDDELASFRM</sequence>
<reference evidence="2" key="2">
    <citation type="submission" date="2020-09" db="EMBL/GenBank/DDBJ databases">
        <authorList>
            <person name="Sun Q."/>
            <person name="Ohkuma M."/>
        </authorList>
    </citation>
    <scope>NUCLEOTIDE SEQUENCE</scope>
    <source>
        <strain evidence="2">JCM 3276</strain>
    </source>
</reference>
<dbReference type="RefSeq" id="WP_189210383.1">
    <property type="nucleotide sequence ID" value="NZ_BMRB01000002.1"/>
</dbReference>
<organism evidence="2 3">
    <name type="scientific">Actinokineospora fastidiosa</name>
    <dbReference type="NCBI Taxonomy" id="1816"/>
    <lineage>
        <taxon>Bacteria</taxon>
        <taxon>Bacillati</taxon>
        <taxon>Actinomycetota</taxon>
        <taxon>Actinomycetes</taxon>
        <taxon>Pseudonocardiales</taxon>
        <taxon>Pseudonocardiaceae</taxon>
        <taxon>Actinokineospora</taxon>
    </lineage>
</organism>
<gene>
    <name evidence="2" type="ORF">GCM10010171_22730</name>
</gene>
<evidence type="ECO:0000313" key="2">
    <source>
        <dbReference type="EMBL" id="GGS28996.1"/>
    </source>
</evidence>